<protein>
    <recommendedName>
        <fullName evidence="3">50S ribosomal protein L19</fullName>
    </recommendedName>
</protein>
<evidence type="ECO:0008006" key="3">
    <source>
        <dbReference type="Google" id="ProtNLM"/>
    </source>
</evidence>
<gene>
    <name evidence="1" type="ORF">JF922_22825</name>
</gene>
<dbReference type="AlphaFoldDB" id="A0A934NBH8"/>
<dbReference type="RefSeq" id="WP_338204870.1">
    <property type="nucleotide sequence ID" value="NZ_JAEKNR010000226.1"/>
</dbReference>
<comment type="caution">
    <text evidence="1">The sequence shown here is derived from an EMBL/GenBank/DDBJ whole genome shotgun (WGS) entry which is preliminary data.</text>
</comment>
<keyword evidence="2" id="KW-1185">Reference proteome</keyword>
<proteinExistence type="predicted"/>
<name>A0A934NBH8_9BACT</name>
<dbReference type="Proteomes" id="UP000612893">
    <property type="component" value="Unassembled WGS sequence"/>
</dbReference>
<evidence type="ECO:0000313" key="2">
    <source>
        <dbReference type="Proteomes" id="UP000612893"/>
    </source>
</evidence>
<evidence type="ECO:0000313" key="1">
    <source>
        <dbReference type="EMBL" id="MBJ7600889.1"/>
    </source>
</evidence>
<reference evidence="1" key="1">
    <citation type="submission" date="2020-10" db="EMBL/GenBank/DDBJ databases">
        <title>Ca. Dormibacterota MAGs.</title>
        <authorList>
            <person name="Montgomery K."/>
        </authorList>
    </citation>
    <scope>NUCLEOTIDE SEQUENCE [LARGE SCALE GENOMIC DNA]</scope>
    <source>
        <strain evidence="1">SC8812_S17_10</strain>
    </source>
</reference>
<organism evidence="1 2">
    <name type="scientific">Candidatus Nephthysia bennettiae</name>
    <dbReference type="NCBI Taxonomy" id="3127016"/>
    <lineage>
        <taxon>Bacteria</taxon>
        <taxon>Bacillati</taxon>
        <taxon>Candidatus Dormiibacterota</taxon>
        <taxon>Candidatus Dormibacteria</taxon>
        <taxon>Candidatus Dormibacterales</taxon>
        <taxon>Candidatus Dormibacteraceae</taxon>
        <taxon>Candidatus Nephthysia</taxon>
    </lineage>
</organism>
<accession>A0A934NBH8</accession>
<dbReference type="EMBL" id="JAEKNR010000226">
    <property type="protein sequence ID" value="MBJ7600889.1"/>
    <property type="molecule type" value="Genomic_DNA"/>
</dbReference>
<sequence length="78" mass="8439">MAKGDFVEILVDAGGGTAREYRIGAMRAGRRLEIKTSRTSVEVNELTRNGRVVRSARFMAPRVLALVEHPVEEGAAAA</sequence>